<accession>A0ACC3SIF4</accession>
<sequence>MSAVKTADPPAKSGSLPLQPTPRTSIASKKKRKNKKKASDKNKANSEPAEANGGQDEAEADPEDGEGDDDETETARDEDTQAVKEEQVDTETSARLDAMAKERDDLKAEVAELRKSLESIQEKHNEDLSGLKDEVEQAESAKETAETQYRTLLGKVNTIRSQLGERLKADAEELSQARAQIEELQEENSKAKEETRALREAHDETVSRLTTEVREQAEEIDSLRSRTNLSQSNWAKERDDMVSQLAFAREEFENAKQAMQDWEVLAMEERSLRENLSDKVAELEDQLNAQRDAYERAASERDSQSQTVDGLQRALQEIQDARKRELREMVENSQAQLEEMRKQAEEARQAATEAQASLEATQKELERALPFEKEVKEKNLLIGKLRHEAVILNDHLTKALRFLKRGKPEDNVDRQIVTNHFLHFLALDRSDPKKFQVLQLIAALLGWTEEQREKAGLARPGTSNSALRVPMSPFRRTPSTPSLSTDFMPDGPAGGASRESLAELWSDFLAREAEAGGEGSRRGSVNIRSSSVTSPSVTSPTSERNFSGLGIKGSGNNNQSG</sequence>
<evidence type="ECO:0000313" key="1">
    <source>
        <dbReference type="EMBL" id="KAK8215080.1"/>
    </source>
</evidence>
<evidence type="ECO:0000313" key="2">
    <source>
        <dbReference type="Proteomes" id="UP001320706"/>
    </source>
</evidence>
<dbReference type="Proteomes" id="UP001320706">
    <property type="component" value="Unassembled WGS sequence"/>
</dbReference>
<name>A0ACC3SIF4_9PEZI</name>
<comment type="caution">
    <text evidence="1">The sequence shown here is derived from an EMBL/GenBank/DDBJ whole genome shotgun (WGS) entry which is preliminary data.</text>
</comment>
<protein>
    <submittedName>
        <fullName evidence="1">Uncharacterized protein</fullName>
    </submittedName>
</protein>
<proteinExistence type="predicted"/>
<gene>
    <name evidence="1" type="ORF">M8818_002090</name>
</gene>
<keyword evidence="2" id="KW-1185">Reference proteome</keyword>
<reference evidence="1" key="1">
    <citation type="submission" date="2024-02" db="EMBL/GenBank/DDBJ databases">
        <title>Metagenome Assembled Genome of Zalaria obscura JY119.</title>
        <authorList>
            <person name="Vighnesh L."/>
            <person name="Jagadeeshwari U."/>
            <person name="Venkata Ramana C."/>
            <person name="Sasikala C."/>
        </authorList>
    </citation>
    <scope>NUCLEOTIDE SEQUENCE</scope>
    <source>
        <strain evidence="1">JY119</strain>
    </source>
</reference>
<dbReference type="EMBL" id="JAMKPW020000009">
    <property type="protein sequence ID" value="KAK8215080.1"/>
    <property type="molecule type" value="Genomic_DNA"/>
</dbReference>
<organism evidence="1 2">
    <name type="scientific">Zalaria obscura</name>
    <dbReference type="NCBI Taxonomy" id="2024903"/>
    <lineage>
        <taxon>Eukaryota</taxon>
        <taxon>Fungi</taxon>
        <taxon>Dikarya</taxon>
        <taxon>Ascomycota</taxon>
        <taxon>Pezizomycotina</taxon>
        <taxon>Dothideomycetes</taxon>
        <taxon>Dothideomycetidae</taxon>
        <taxon>Dothideales</taxon>
        <taxon>Zalariaceae</taxon>
        <taxon>Zalaria</taxon>
    </lineage>
</organism>